<evidence type="ECO:0000256" key="8">
    <source>
        <dbReference type="ARBA" id="ARBA00023034"/>
    </source>
</evidence>
<dbReference type="GO" id="GO:0005783">
    <property type="term" value="C:endoplasmic reticulum"/>
    <property type="evidence" value="ECO:0007669"/>
    <property type="project" value="UniProtKB-SubCell"/>
</dbReference>
<reference evidence="13" key="1">
    <citation type="submission" date="2016-06" db="UniProtKB">
        <authorList>
            <consortium name="WormBaseParasite"/>
        </authorList>
    </citation>
    <scope>IDENTIFICATION</scope>
</reference>
<dbReference type="GO" id="GO:1990070">
    <property type="term" value="C:TRAPPI protein complex"/>
    <property type="evidence" value="ECO:0007669"/>
    <property type="project" value="TreeGrafter"/>
</dbReference>
<dbReference type="FunFam" id="3.30.1380.20:FF:000005">
    <property type="entry name" value="Trafficking protein particle complex subunit 5"/>
    <property type="match status" value="1"/>
</dbReference>
<comment type="subcellular location">
    <subcellularLocation>
        <location evidence="3">Endoplasmic reticulum</location>
    </subcellularLocation>
    <subcellularLocation>
        <location evidence="2 10">Golgi apparatus</location>
        <location evidence="2 10">cis-Golgi network</location>
    </subcellularLocation>
</comment>
<dbReference type="PIRSF" id="PIRSF017479">
    <property type="entry name" value="TRAPP_I_complex_Trs31"/>
    <property type="match status" value="1"/>
</dbReference>
<name>A0A183IYQ4_9BILA</name>
<dbReference type="WBParaSite" id="SBAD_0000906701-mRNA-1">
    <property type="protein sequence ID" value="SBAD_0000906701-mRNA-1"/>
    <property type="gene ID" value="SBAD_0000906701"/>
</dbReference>
<evidence type="ECO:0000256" key="1">
    <source>
        <dbReference type="ARBA" id="ARBA00002910"/>
    </source>
</evidence>
<proteinExistence type="inferred from homology"/>
<evidence type="ECO:0000313" key="11">
    <source>
        <dbReference type="EMBL" id="VDP19041.1"/>
    </source>
</evidence>
<dbReference type="CDD" id="cd14943">
    <property type="entry name" value="TRAPPC5_Trs31"/>
    <property type="match status" value="1"/>
</dbReference>
<dbReference type="InterPro" id="IPR007194">
    <property type="entry name" value="TRAPP_component"/>
</dbReference>
<dbReference type="AlphaFoldDB" id="A0A183IYQ4"/>
<comment type="function">
    <text evidence="1 10">May play a role in vesicular transport from endoplasmic reticulum to Golgi.</text>
</comment>
<dbReference type="SUPFAM" id="SSF111126">
    <property type="entry name" value="Ligand-binding domain in the NO signalling and Golgi transport"/>
    <property type="match status" value="1"/>
</dbReference>
<gene>
    <name evidence="11" type="ORF">SBAD_LOCUS8751</name>
</gene>
<evidence type="ECO:0000256" key="9">
    <source>
        <dbReference type="ARBA" id="ARBA00068379"/>
    </source>
</evidence>
<keyword evidence="6 10" id="KW-0256">Endoplasmic reticulum</keyword>
<reference evidence="11 12" key="2">
    <citation type="submission" date="2018-11" db="EMBL/GenBank/DDBJ databases">
        <authorList>
            <consortium name="Pathogen Informatics"/>
        </authorList>
    </citation>
    <scope>NUCLEOTIDE SEQUENCE [LARGE SCALE GENOMIC DNA]</scope>
</reference>
<evidence type="ECO:0000313" key="12">
    <source>
        <dbReference type="Proteomes" id="UP000270296"/>
    </source>
</evidence>
<evidence type="ECO:0000256" key="5">
    <source>
        <dbReference type="ARBA" id="ARBA00022448"/>
    </source>
</evidence>
<evidence type="ECO:0000256" key="4">
    <source>
        <dbReference type="ARBA" id="ARBA00006218"/>
    </source>
</evidence>
<dbReference type="GO" id="GO:1990072">
    <property type="term" value="C:TRAPPIII protein complex"/>
    <property type="evidence" value="ECO:0007669"/>
    <property type="project" value="TreeGrafter"/>
</dbReference>
<organism evidence="13">
    <name type="scientific">Soboliphyme baturini</name>
    <dbReference type="NCBI Taxonomy" id="241478"/>
    <lineage>
        <taxon>Eukaryota</taxon>
        <taxon>Metazoa</taxon>
        <taxon>Ecdysozoa</taxon>
        <taxon>Nematoda</taxon>
        <taxon>Enoplea</taxon>
        <taxon>Dorylaimia</taxon>
        <taxon>Dioctophymatida</taxon>
        <taxon>Dioctophymatoidea</taxon>
        <taxon>Soboliphymatidae</taxon>
        <taxon>Soboliphyme</taxon>
    </lineage>
</organism>
<dbReference type="InterPro" id="IPR024096">
    <property type="entry name" value="NO_sig/Golgi_transp_ligand-bd"/>
</dbReference>
<dbReference type="Pfam" id="PF04051">
    <property type="entry name" value="TRAPP"/>
    <property type="match status" value="1"/>
</dbReference>
<evidence type="ECO:0000256" key="10">
    <source>
        <dbReference type="PIRNR" id="PIRNR017479"/>
    </source>
</evidence>
<dbReference type="GO" id="GO:1990071">
    <property type="term" value="C:TRAPPII protein complex"/>
    <property type="evidence" value="ECO:0007669"/>
    <property type="project" value="TreeGrafter"/>
</dbReference>
<evidence type="ECO:0000313" key="13">
    <source>
        <dbReference type="WBParaSite" id="SBAD_0000906701-mRNA-1"/>
    </source>
</evidence>
<dbReference type="EMBL" id="UZAM01011925">
    <property type="protein sequence ID" value="VDP19041.1"/>
    <property type="molecule type" value="Genomic_DNA"/>
</dbReference>
<dbReference type="PANTHER" id="PTHR20902">
    <property type="entry name" value="41-2 PROTEIN ANTIGEN-RELATED"/>
    <property type="match status" value="1"/>
</dbReference>
<sequence>MSFAVPFKTSSKPANILDRSLSRGKTEANFALFALLFSEIVQYSQNRVGTVADLHKKLASLGSFVGSKLLDVIVLREKGYKREVKLLSMLMFVKTNLFKNLFGKEADKLERNSENPSVYYIIEREPLVNTFISVPKDKGSLNCAAFVGGIVESVLSLSNFPCKVSTVWHNGTTYVIEFDDVVMRREK</sequence>
<dbReference type="PANTHER" id="PTHR20902:SF0">
    <property type="entry name" value="TRAFFICKING PROTEIN PARTICLE COMPLEX SUBUNIT 5"/>
    <property type="match status" value="1"/>
</dbReference>
<dbReference type="InterPro" id="IPR016696">
    <property type="entry name" value="TRAPP-I_su5"/>
</dbReference>
<comment type="similarity">
    <text evidence="4 10">Belongs to the TRAPP small subunits family. BET3 subfamily.</text>
</comment>
<protein>
    <recommendedName>
        <fullName evidence="9 10">Trafficking protein particle complex subunit 5</fullName>
    </recommendedName>
</protein>
<evidence type="ECO:0000256" key="7">
    <source>
        <dbReference type="ARBA" id="ARBA00022892"/>
    </source>
</evidence>
<dbReference type="OrthoDB" id="10254842at2759"/>
<evidence type="ECO:0000256" key="6">
    <source>
        <dbReference type="ARBA" id="ARBA00022824"/>
    </source>
</evidence>
<accession>A0A183IYQ4</accession>
<dbReference type="GO" id="GO:0006888">
    <property type="term" value="P:endoplasmic reticulum to Golgi vesicle-mediated transport"/>
    <property type="evidence" value="ECO:0007669"/>
    <property type="project" value="TreeGrafter"/>
</dbReference>
<comment type="subunit">
    <text evidence="10">Part of the multisubunit TRAPP (transport protein particle) complex.</text>
</comment>
<evidence type="ECO:0000256" key="2">
    <source>
        <dbReference type="ARBA" id="ARBA00004222"/>
    </source>
</evidence>
<keyword evidence="5 10" id="KW-0813">Transport</keyword>
<dbReference type="Gene3D" id="3.30.1380.20">
    <property type="entry name" value="Trafficking protein particle complex subunit 3"/>
    <property type="match status" value="1"/>
</dbReference>
<keyword evidence="8 10" id="KW-0333">Golgi apparatus</keyword>
<dbReference type="Proteomes" id="UP000270296">
    <property type="component" value="Unassembled WGS sequence"/>
</dbReference>
<keyword evidence="12" id="KW-1185">Reference proteome</keyword>
<evidence type="ECO:0000256" key="3">
    <source>
        <dbReference type="ARBA" id="ARBA00004240"/>
    </source>
</evidence>
<keyword evidence="7 10" id="KW-0931">ER-Golgi transport</keyword>